<protein>
    <submittedName>
        <fullName evidence="3">Glycosyltransferase family 4 protein</fullName>
    </submittedName>
</protein>
<dbReference type="GO" id="GO:0016757">
    <property type="term" value="F:glycosyltransferase activity"/>
    <property type="evidence" value="ECO:0007669"/>
    <property type="project" value="InterPro"/>
</dbReference>
<dbReference type="Gene3D" id="3.40.50.2000">
    <property type="entry name" value="Glycogen Phosphorylase B"/>
    <property type="match status" value="2"/>
</dbReference>
<dbReference type="InterPro" id="IPR050194">
    <property type="entry name" value="Glycosyltransferase_grp1"/>
</dbReference>
<dbReference type="AlphaFoldDB" id="A0A9E8ZGK0"/>
<evidence type="ECO:0000259" key="2">
    <source>
        <dbReference type="Pfam" id="PF13579"/>
    </source>
</evidence>
<dbReference type="EMBL" id="CP113797">
    <property type="protein sequence ID" value="WAL62758.1"/>
    <property type="molecule type" value="Genomic_DNA"/>
</dbReference>
<feature type="domain" description="Glycosyltransferase subfamily 4-like N-terminal" evidence="2">
    <location>
        <begin position="24"/>
        <end position="198"/>
    </location>
</feature>
<accession>A0A9E8ZGK0</accession>
<dbReference type="PANTHER" id="PTHR45947:SF13">
    <property type="entry name" value="TRANSFERASE"/>
    <property type="match status" value="1"/>
</dbReference>
<dbReference type="Pfam" id="PF00534">
    <property type="entry name" value="Glycos_transf_1"/>
    <property type="match status" value="1"/>
</dbReference>
<dbReference type="RefSeq" id="WP_268613095.1">
    <property type="nucleotide sequence ID" value="NZ_CP113797.1"/>
</dbReference>
<dbReference type="InterPro" id="IPR001296">
    <property type="entry name" value="Glyco_trans_1"/>
</dbReference>
<keyword evidence="4" id="KW-1185">Reference proteome</keyword>
<dbReference type="Proteomes" id="UP001163152">
    <property type="component" value="Chromosome"/>
</dbReference>
<feature type="domain" description="Glycosyl transferase family 1" evidence="1">
    <location>
        <begin position="214"/>
        <end position="362"/>
    </location>
</feature>
<dbReference type="CDD" id="cd03801">
    <property type="entry name" value="GT4_PimA-like"/>
    <property type="match status" value="1"/>
</dbReference>
<dbReference type="PANTHER" id="PTHR45947">
    <property type="entry name" value="SULFOQUINOVOSYL TRANSFERASE SQD2"/>
    <property type="match status" value="1"/>
</dbReference>
<dbReference type="InterPro" id="IPR028098">
    <property type="entry name" value="Glyco_trans_4-like_N"/>
</dbReference>
<evidence type="ECO:0000259" key="1">
    <source>
        <dbReference type="Pfam" id="PF00534"/>
    </source>
</evidence>
<evidence type="ECO:0000313" key="4">
    <source>
        <dbReference type="Proteomes" id="UP001163152"/>
    </source>
</evidence>
<evidence type="ECO:0000313" key="3">
    <source>
        <dbReference type="EMBL" id="WAL62758.1"/>
    </source>
</evidence>
<dbReference type="KEGG" id="tsin:OXH18_12425"/>
<dbReference type="Pfam" id="PF13579">
    <property type="entry name" value="Glyco_trans_4_4"/>
    <property type="match status" value="1"/>
</dbReference>
<name>A0A9E8ZGK0_9CYAN</name>
<reference evidence="3" key="1">
    <citation type="submission" date="2022-12" db="EMBL/GenBank/DDBJ databases">
        <title>Polyphasic identification of a Novel Hot-Spring Cyanobacterium Ocullathermofonsia sinensis gen nov. sp. nov. and Genomic Insights on its Adaptations to the Thermal Habitat.</title>
        <authorList>
            <person name="Daroch M."/>
            <person name="Tang J."/>
            <person name="Jiang Y."/>
        </authorList>
    </citation>
    <scope>NUCLEOTIDE SEQUENCE</scope>
    <source>
        <strain evidence="3">PKUAC-SCTA174</strain>
    </source>
</reference>
<gene>
    <name evidence="3" type="ORF">OXH18_12425</name>
</gene>
<organism evidence="3 4">
    <name type="scientific">Thermocoleostomius sinensis A174</name>
    <dbReference type="NCBI Taxonomy" id="2016057"/>
    <lineage>
        <taxon>Bacteria</taxon>
        <taxon>Bacillati</taxon>
        <taxon>Cyanobacteriota</taxon>
        <taxon>Cyanophyceae</taxon>
        <taxon>Oculatellales</taxon>
        <taxon>Oculatellaceae</taxon>
        <taxon>Thermocoleostomius</taxon>
    </lineage>
</organism>
<dbReference type="SUPFAM" id="SSF53756">
    <property type="entry name" value="UDP-Glycosyltransferase/glycogen phosphorylase"/>
    <property type="match status" value="1"/>
</dbReference>
<sequence length="396" mass="44244">MHVLAVHNEYKIRGGEDECYEAEVALLRERGHKVEVYEETNDRLAHFGRVQLAAKTVWSQDAYQAVRRTLAAASFDVMHVQNFFPLISPSIYYAAKAEGVPIVQTLHNYRLLCPNALFFRGGQVCEDCLGKVIPYPGVQHGCYRENKVASAGVATLLTVHRFMRTWTKTVDLYVALTEFARQKFIEGGLPAEKIVVKPHFIHPDPGLGQGSGGYALYVGRLSVEKGLDTLLDAWTLLGDRIPLKIVGDGPLSDRVIEATQRLPKVEWLGRKPLAEVYRLMGEATCLIFPSKWYETFGRVAVEAFAKGTPVIAANIGAIAELVDNGRTGLHFCPGDPDDLSKQVKWLLENPATLAHMRQAARAEFEAKYTVERNYQELINIYTIAHKRQTISPGRPI</sequence>
<proteinExistence type="predicted"/>